<dbReference type="EMBL" id="JAWDGP010003214">
    <property type="protein sequence ID" value="KAK3776492.1"/>
    <property type="molecule type" value="Genomic_DNA"/>
</dbReference>
<sequence length="166" mass="19030">MEGEPAHVLTAVATAAENTQTSDSSWKIKTYSLIQQQIEDSIYQEMRCHFFMTGKGRRPKLPNINLTNQLLLQLYGLKEEKGATWMEMTKWFQQLLPSQPVTMGKLEHRIEKLLTSVYHLFQEGRDAELPHCLDTALDFDQLPHPLACLGLTRTVLLANPSNYTQR</sequence>
<keyword evidence="2" id="KW-1185">Reference proteome</keyword>
<proteinExistence type="predicted"/>
<reference evidence="1" key="1">
    <citation type="journal article" date="2023" name="G3 (Bethesda)">
        <title>A reference genome for the long-term kleptoplast-retaining sea slug Elysia crispata morphotype clarki.</title>
        <authorList>
            <person name="Eastman K.E."/>
            <person name="Pendleton A.L."/>
            <person name="Shaikh M.A."/>
            <person name="Suttiyut T."/>
            <person name="Ogas R."/>
            <person name="Tomko P."/>
            <person name="Gavelis G."/>
            <person name="Widhalm J.R."/>
            <person name="Wisecaver J.H."/>
        </authorList>
    </citation>
    <scope>NUCLEOTIDE SEQUENCE</scope>
    <source>
        <strain evidence="1">ECLA1</strain>
    </source>
</reference>
<evidence type="ECO:0000313" key="2">
    <source>
        <dbReference type="Proteomes" id="UP001283361"/>
    </source>
</evidence>
<dbReference type="AlphaFoldDB" id="A0AAE1DN53"/>
<dbReference type="Proteomes" id="UP001283361">
    <property type="component" value="Unassembled WGS sequence"/>
</dbReference>
<evidence type="ECO:0000313" key="1">
    <source>
        <dbReference type="EMBL" id="KAK3776492.1"/>
    </source>
</evidence>
<organism evidence="1 2">
    <name type="scientific">Elysia crispata</name>
    <name type="common">lettuce slug</name>
    <dbReference type="NCBI Taxonomy" id="231223"/>
    <lineage>
        <taxon>Eukaryota</taxon>
        <taxon>Metazoa</taxon>
        <taxon>Spiralia</taxon>
        <taxon>Lophotrochozoa</taxon>
        <taxon>Mollusca</taxon>
        <taxon>Gastropoda</taxon>
        <taxon>Heterobranchia</taxon>
        <taxon>Euthyneura</taxon>
        <taxon>Panpulmonata</taxon>
        <taxon>Sacoglossa</taxon>
        <taxon>Placobranchoidea</taxon>
        <taxon>Plakobranchidae</taxon>
        <taxon>Elysia</taxon>
    </lineage>
</organism>
<gene>
    <name evidence="1" type="ORF">RRG08_032483</name>
</gene>
<comment type="caution">
    <text evidence="1">The sequence shown here is derived from an EMBL/GenBank/DDBJ whole genome shotgun (WGS) entry which is preliminary data.</text>
</comment>
<feature type="non-terminal residue" evidence="1">
    <location>
        <position position="166"/>
    </location>
</feature>
<name>A0AAE1DN53_9GAST</name>
<accession>A0AAE1DN53</accession>
<protein>
    <submittedName>
        <fullName evidence="1">Uncharacterized protein</fullName>
    </submittedName>
</protein>